<proteinExistence type="predicted"/>
<sequence length="44" mass="4187">MPDIVAVTVGPGISYHVSSILSLDSGEAASVTGAPASPVTSSAS</sequence>
<keyword evidence="2" id="KW-1185">Reference proteome</keyword>
<dbReference type="EMBL" id="BAAART010000085">
    <property type="protein sequence ID" value="GAA2241161.1"/>
    <property type="molecule type" value="Genomic_DNA"/>
</dbReference>
<evidence type="ECO:0000313" key="1">
    <source>
        <dbReference type="EMBL" id="GAA2241161.1"/>
    </source>
</evidence>
<dbReference type="RefSeq" id="WP_268838675.1">
    <property type="nucleotide sequence ID" value="NZ_BAAART010000085.1"/>
</dbReference>
<protein>
    <submittedName>
        <fullName evidence="1">Uncharacterized protein</fullName>
    </submittedName>
</protein>
<name>A0ABN3DT91_9ACTN</name>
<organism evidence="1 2">
    <name type="scientific">Streptomyces indiaensis</name>
    <dbReference type="NCBI Taxonomy" id="284033"/>
    <lineage>
        <taxon>Bacteria</taxon>
        <taxon>Bacillati</taxon>
        <taxon>Actinomycetota</taxon>
        <taxon>Actinomycetes</taxon>
        <taxon>Kitasatosporales</taxon>
        <taxon>Streptomycetaceae</taxon>
        <taxon>Streptomyces</taxon>
    </lineage>
</organism>
<accession>A0ABN3DT91</accession>
<evidence type="ECO:0000313" key="2">
    <source>
        <dbReference type="Proteomes" id="UP001501474"/>
    </source>
</evidence>
<reference evidence="1 2" key="1">
    <citation type="journal article" date="2019" name="Int. J. Syst. Evol. Microbiol.">
        <title>The Global Catalogue of Microorganisms (GCM) 10K type strain sequencing project: providing services to taxonomists for standard genome sequencing and annotation.</title>
        <authorList>
            <consortium name="The Broad Institute Genomics Platform"/>
            <consortium name="The Broad Institute Genome Sequencing Center for Infectious Disease"/>
            <person name="Wu L."/>
            <person name="Ma J."/>
        </authorList>
    </citation>
    <scope>NUCLEOTIDE SEQUENCE [LARGE SCALE GENOMIC DNA]</scope>
    <source>
        <strain evidence="1 2">JCM 3053</strain>
    </source>
</reference>
<gene>
    <name evidence="1" type="ORF">GCM10010104_40860</name>
</gene>
<comment type="caution">
    <text evidence="1">The sequence shown here is derived from an EMBL/GenBank/DDBJ whole genome shotgun (WGS) entry which is preliminary data.</text>
</comment>
<dbReference type="Proteomes" id="UP001501474">
    <property type="component" value="Unassembled WGS sequence"/>
</dbReference>